<dbReference type="PROSITE" id="PS00785">
    <property type="entry name" value="5_NUCLEOTIDASE_1"/>
    <property type="match status" value="1"/>
</dbReference>
<dbReference type="InterPro" id="IPR004843">
    <property type="entry name" value="Calcineurin-like_PHP"/>
</dbReference>
<evidence type="ECO:0000256" key="13">
    <source>
        <dbReference type="RuleBase" id="RU362119"/>
    </source>
</evidence>
<evidence type="ECO:0000256" key="6">
    <source>
        <dbReference type="ARBA" id="ARBA00022656"/>
    </source>
</evidence>
<feature type="transmembrane region" description="Helical" evidence="14">
    <location>
        <begin position="7"/>
        <end position="30"/>
    </location>
</feature>
<dbReference type="InterPro" id="IPR008334">
    <property type="entry name" value="5'-Nucleotdase_C"/>
</dbReference>
<keyword evidence="6" id="KW-0800">Toxin</keyword>
<evidence type="ECO:0000313" key="17">
    <source>
        <dbReference type="EMBL" id="CAG9812003.1"/>
    </source>
</evidence>
<dbReference type="InterPro" id="IPR006179">
    <property type="entry name" value="5_nucleotidase/apyrase"/>
</dbReference>
<dbReference type="PANTHER" id="PTHR11575">
    <property type="entry name" value="5'-NUCLEOTIDASE-RELATED"/>
    <property type="match status" value="1"/>
</dbReference>
<dbReference type="GO" id="GO:0000166">
    <property type="term" value="F:nucleotide binding"/>
    <property type="evidence" value="ECO:0007669"/>
    <property type="project" value="UniProtKB-KW"/>
</dbReference>
<keyword evidence="7" id="KW-0479">Metal-binding</keyword>
<accession>A0A9N9SBT2</accession>
<keyword evidence="4" id="KW-1201">Platelet aggregation inhibiting toxin</keyword>
<keyword evidence="9 13" id="KW-0547">Nucleotide-binding</keyword>
<feature type="domain" description="Calcineurin-like phosphoesterase" evidence="15">
    <location>
        <begin position="39"/>
        <end position="251"/>
    </location>
</feature>
<evidence type="ECO:0000256" key="1">
    <source>
        <dbReference type="ARBA" id="ARBA00004613"/>
    </source>
</evidence>
<evidence type="ECO:0000256" key="11">
    <source>
        <dbReference type="ARBA" id="ARBA00023180"/>
    </source>
</evidence>
<dbReference type="InterPro" id="IPR036907">
    <property type="entry name" value="5'-Nucleotdase_C_sf"/>
</dbReference>
<dbReference type="GO" id="GO:0006196">
    <property type="term" value="P:AMP catabolic process"/>
    <property type="evidence" value="ECO:0007669"/>
    <property type="project" value="TreeGrafter"/>
</dbReference>
<dbReference type="GO" id="GO:0005576">
    <property type="term" value="C:extracellular region"/>
    <property type="evidence" value="ECO:0007669"/>
    <property type="project" value="UniProtKB-SubCell"/>
</dbReference>
<dbReference type="SUPFAM" id="SSF55816">
    <property type="entry name" value="5'-nucleotidase (syn. UDP-sugar hydrolase), C-terminal domain"/>
    <property type="match status" value="1"/>
</dbReference>
<sequence>MKFIYWLLIFIFGIVLVTVSIILALVFTGADDVEIEISLIHINDFHARFEETNNQSLPCLEGQVCIGGYSRMATIVKQLNRNRDYPIFLNAADNFQGSVWYSLFRYNVTAHFLNLLPADAITLGNHEFAHNVEGLVPLLRQLTSPVVAANIDDSDEPQIQNLYRKSVVIVRRRRRIGIIGAIYRRTAEIAMTGRLKFTDEVQAIREEAQRLKNQGINIIIALTHCGLSEDTRIADEVGDLVDIVVGGHSHSFLFSPQGSQFPGFDTITSGPYPIVINPRNDRNRQVLVVQAFAFARYVGDLRVVFDINGNIKSFRGNPIFLGPNVAKDPEIEAELIPWREQVNEISHRVIGSTTVDLMHLGCWSGECALGSFTADGIVAETQLAHPELNIRSGFLQVGGMRSSFPVGPITYGDIMTFFPFANTFDILELNGTTLMAIFEHSVARSWSETEFIPADMLQISGIQVTFNAAMPSGSRVVSLRMKNENNQFENIILDQFYEVVVPSFLANGGDGYAMIPENKRNWRTGLFDVDVMESHIRRMSPINYAVDGRIVMLN</sequence>
<evidence type="ECO:0000256" key="5">
    <source>
        <dbReference type="ARBA" id="ARBA00022525"/>
    </source>
</evidence>
<dbReference type="GO" id="GO:0008253">
    <property type="term" value="F:5'-nucleotidase activity"/>
    <property type="evidence" value="ECO:0007669"/>
    <property type="project" value="TreeGrafter"/>
</dbReference>
<keyword evidence="14" id="KW-0472">Membrane</keyword>
<evidence type="ECO:0000256" key="2">
    <source>
        <dbReference type="ARBA" id="ARBA00006654"/>
    </source>
</evidence>
<dbReference type="EC" id="3.6.1.5" evidence="3"/>
<evidence type="ECO:0000256" key="8">
    <source>
        <dbReference type="ARBA" id="ARBA00022729"/>
    </source>
</evidence>
<reference evidence="17" key="1">
    <citation type="submission" date="2022-01" db="EMBL/GenBank/DDBJ databases">
        <authorList>
            <person name="King R."/>
        </authorList>
    </citation>
    <scope>NUCLEOTIDE SEQUENCE</scope>
</reference>
<dbReference type="PANTHER" id="PTHR11575:SF32">
    <property type="entry name" value="APYRASE-LIKE PROTEIN"/>
    <property type="match status" value="1"/>
</dbReference>
<dbReference type="GO" id="GO:0046872">
    <property type="term" value="F:metal ion binding"/>
    <property type="evidence" value="ECO:0007669"/>
    <property type="project" value="UniProtKB-KW"/>
</dbReference>
<dbReference type="SUPFAM" id="SSF56300">
    <property type="entry name" value="Metallo-dependent phosphatases"/>
    <property type="match status" value="1"/>
</dbReference>
<evidence type="ECO:0000256" key="14">
    <source>
        <dbReference type="SAM" id="Phobius"/>
    </source>
</evidence>
<keyword evidence="12" id="KW-1199">Hemostasis impairing toxin</keyword>
<dbReference type="GO" id="GO:0090729">
    <property type="term" value="F:toxin activity"/>
    <property type="evidence" value="ECO:0007669"/>
    <property type="project" value="UniProtKB-KW"/>
</dbReference>
<evidence type="ECO:0000256" key="9">
    <source>
        <dbReference type="ARBA" id="ARBA00022741"/>
    </source>
</evidence>
<dbReference type="GO" id="GO:0005886">
    <property type="term" value="C:plasma membrane"/>
    <property type="evidence" value="ECO:0007669"/>
    <property type="project" value="TreeGrafter"/>
</dbReference>
<keyword evidence="8" id="KW-0732">Signal</keyword>
<dbReference type="Gene3D" id="3.90.780.10">
    <property type="entry name" value="5'-Nucleotidase, C-terminal domain"/>
    <property type="match status" value="1"/>
</dbReference>
<dbReference type="InterPro" id="IPR029052">
    <property type="entry name" value="Metallo-depent_PP-like"/>
</dbReference>
<dbReference type="Pfam" id="PF02872">
    <property type="entry name" value="5_nucleotid_C"/>
    <property type="match status" value="1"/>
</dbReference>
<evidence type="ECO:0000256" key="10">
    <source>
        <dbReference type="ARBA" id="ARBA00022801"/>
    </source>
</evidence>
<evidence type="ECO:0000256" key="4">
    <source>
        <dbReference type="ARBA" id="ARBA00022442"/>
    </source>
</evidence>
<gene>
    <name evidence="17" type="ORF">CHIRRI_LOCUS14810</name>
</gene>
<reference evidence="17" key="2">
    <citation type="submission" date="2022-10" db="EMBL/GenBank/DDBJ databases">
        <authorList>
            <consortium name="ENA_rothamsted_submissions"/>
            <consortium name="culmorum"/>
            <person name="King R."/>
        </authorList>
    </citation>
    <scope>NUCLEOTIDE SEQUENCE</scope>
</reference>
<keyword evidence="5" id="KW-0964">Secreted</keyword>
<evidence type="ECO:0000313" key="18">
    <source>
        <dbReference type="Proteomes" id="UP001153620"/>
    </source>
</evidence>
<dbReference type="Gene3D" id="3.60.21.10">
    <property type="match status" value="1"/>
</dbReference>
<evidence type="ECO:0000259" key="16">
    <source>
        <dbReference type="Pfam" id="PF02872"/>
    </source>
</evidence>
<evidence type="ECO:0000259" key="15">
    <source>
        <dbReference type="Pfam" id="PF00149"/>
    </source>
</evidence>
<feature type="domain" description="5'-Nucleotidase C-terminal" evidence="16">
    <location>
        <begin position="349"/>
        <end position="515"/>
    </location>
</feature>
<keyword evidence="14" id="KW-0812">Transmembrane</keyword>
<organism evidence="17 18">
    <name type="scientific">Chironomus riparius</name>
    <dbReference type="NCBI Taxonomy" id="315576"/>
    <lineage>
        <taxon>Eukaryota</taxon>
        <taxon>Metazoa</taxon>
        <taxon>Ecdysozoa</taxon>
        <taxon>Arthropoda</taxon>
        <taxon>Hexapoda</taxon>
        <taxon>Insecta</taxon>
        <taxon>Pterygota</taxon>
        <taxon>Neoptera</taxon>
        <taxon>Endopterygota</taxon>
        <taxon>Diptera</taxon>
        <taxon>Nematocera</taxon>
        <taxon>Chironomoidea</taxon>
        <taxon>Chironomidae</taxon>
        <taxon>Chironominae</taxon>
        <taxon>Chironomus</taxon>
    </lineage>
</organism>
<dbReference type="Pfam" id="PF00149">
    <property type="entry name" value="Metallophos"/>
    <property type="match status" value="1"/>
</dbReference>
<dbReference type="FunFam" id="3.60.21.10:FF:000020">
    <property type="entry name" value="NT5E isoform 4"/>
    <property type="match status" value="1"/>
</dbReference>
<dbReference type="PRINTS" id="PR01607">
    <property type="entry name" value="APYRASEFAMLY"/>
</dbReference>
<dbReference type="OrthoDB" id="7722975at2759"/>
<protein>
    <recommendedName>
        <fullName evidence="3">apyrase</fullName>
        <ecNumber evidence="3">3.6.1.5</ecNumber>
    </recommendedName>
</protein>
<dbReference type="CDD" id="cd07409">
    <property type="entry name" value="MPP_CD73_N"/>
    <property type="match status" value="1"/>
</dbReference>
<keyword evidence="10 13" id="KW-0378">Hydrolase</keyword>
<evidence type="ECO:0000256" key="7">
    <source>
        <dbReference type="ARBA" id="ARBA00022723"/>
    </source>
</evidence>
<evidence type="ECO:0000256" key="12">
    <source>
        <dbReference type="ARBA" id="ARBA00023240"/>
    </source>
</evidence>
<name>A0A9N9SBT2_9DIPT</name>
<evidence type="ECO:0000256" key="3">
    <source>
        <dbReference type="ARBA" id="ARBA00012148"/>
    </source>
</evidence>
<comment type="similarity">
    <text evidence="2 13">Belongs to the 5'-nucleotidase family.</text>
</comment>
<keyword evidence="11" id="KW-0325">Glycoprotein</keyword>
<dbReference type="EMBL" id="OU895880">
    <property type="protein sequence ID" value="CAG9812003.1"/>
    <property type="molecule type" value="Genomic_DNA"/>
</dbReference>
<dbReference type="InterPro" id="IPR006146">
    <property type="entry name" value="5'-Nucleotdase_CS"/>
</dbReference>
<dbReference type="AlphaFoldDB" id="A0A9N9SBT2"/>
<dbReference type="GO" id="GO:0004050">
    <property type="term" value="F:apyrase activity"/>
    <property type="evidence" value="ECO:0007669"/>
    <property type="project" value="UniProtKB-EC"/>
</dbReference>
<keyword evidence="18" id="KW-1185">Reference proteome</keyword>
<keyword evidence="14" id="KW-1133">Transmembrane helix</keyword>
<comment type="subcellular location">
    <subcellularLocation>
        <location evidence="1">Secreted</location>
    </subcellularLocation>
</comment>
<proteinExistence type="inferred from homology"/>
<dbReference type="Proteomes" id="UP001153620">
    <property type="component" value="Chromosome 4"/>
</dbReference>